<dbReference type="Gene3D" id="3.40.50.2000">
    <property type="entry name" value="Glycogen Phosphorylase B"/>
    <property type="match status" value="2"/>
</dbReference>
<dbReference type="GO" id="GO:0071555">
    <property type="term" value="P:cell wall organization"/>
    <property type="evidence" value="ECO:0007669"/>
    <property type="project" value="UniProtKB-KW"/>
</dbReference>
<keyword evidence="9" id="KW-0961">Cell wall biogenesis/degradation</keyword>
<dbReference type="InterPro" id="IPR006009">
    <property type="entry name" value="GlcNAc_MurG"/>
</dbReference>
<dbReference type="Pfam" id="PF04101">
    <property type="entry name" value="Glyco_tran_28_C"/>
    <property type="match status" value="1"/>
</dbReference>
<organism evidence="12">
    <name type="scientific">freshwater metagenome</name>
    <dbReference type="NCBI Taxonomy" id="449393"/>
    <lineage>
        <taxon>unclassified sequences</taxon>
        <taxon>metagenomes</taxon>
        <taxon>ecological metagenomes</taxon>
    </lineage>
</organism>
<evidence type="ECO:0000256" key="7">
    <source>
        <dbReference type="ARBA" id="ARBA00023136"/>
    </source>
</evidence>
<dbReference type="EMBL" id="JNSK01000096">
    <property type="protein sequence ID" value="KGA15401.1"/>
    <property type="molecule type" value="Genomic_DNA"/>
</dbReference>
<dbReference type="Pfam" id="PF03033">
    <property type="entry name" value="Glyco_transf_28"/>
    <property type="match status" value="1"/>
</dbReference>
<dbReference type="PANTHER" id="PTHR21015">
    <property type="entry name" value="UDP-N-ACETYLGLUCOSAMINE--N-ACETYLMURAMYL-(PENTAPEPTIDE) PYROPHOSPHORYL-UNDECAPRENOL N-ACETYLGLUCOSAMINE TRANSFERASE 1"/>
    <property type="match status" value="1"/>
</dbReference>
<dbReference type="AlphaFoldDB" id="A0A094QLL4"/>
<dbReference type="GO" id="GO:0050511">
    <property type="term" value="F:undecaprenyldiphospho-muramoylpentapeptide beta-N-acetylglucosaminyltransferase activity"/>
    <property type="evidence" value="ECO:0007669"/>
    <property type="project" value="InterPro"/>
</dbReference>
<accession>A0A094QLL4</accession>
<evidence type="ECO:0000256" key="8">
    <source>
        <dbReference type="ARBA" id="ARBA00023306"/>
    </source>
</evidence>
<dbReference type="SUPFAM" id="SSF53756">
    <property type="entry name" value="UDP-Glycosyltransferase/glycogen phosphorylase"/>
    <property type="match status" value="1"/>
</dbReference>
<dbReference type="HAMAP" id="MF_00033">
    <property type="entry name" value="MurG"/>
    <property type="match status" value="1"/>
</dbReference>
<protein>
    <submittedName>
        <fullName evidence="12">Uncharacterized protein</fullName>
    </submittedName>
</protein>
<evidence type="ECO:0000313" key="12">
    <source>
        <dbReference type="EMBL" id="KGA15401.1"/>
    </source>
</evidence>
<sequence>MKIIFAGGGTAGHVEPALAIARLWRERNPQDSLIFLGTAKGLENQLVPAANFDLKQIPKVVMPRKISLSVMSAPFAFFNSVLAARKIIKGADLLIGFGGYVSAPAYLAAKSLGIPFVVHEANAKPGFANRLGARLSPNVAVAQAVQGGSLSNALITGIPLRSDVANALTNSADDWAKARADAKSSLGFSPTAPLVFAFFGSQGSVALNSVIEKSLPSLLANGGQLLHAVGKLNPLPKSQERYKSSIYIEDMATAYLAADLIISRSGAISCSEINALGRYALFIPLPIGNGEQRFNANHIISQGRGEVIDQALFSQSWINSNLRRLLAKSADSPLAGSNTDQDASEKIVNFMEYALTGKRD</sequence>
<evidence type="ECO:0000256" key="5">
    <source>
        <dbReference type="ARBA" id="ARBA00022960"/>
    </source>
</evidence>
<keyword evidence="8" id="KW-0131">Cell cycle</keyword>
<dbReference type="GO" id="GO:0008360">
    <property type="term" value="P:regulation of cell shape"/>
    <property type="evidence" value="ECO:0007669"/>
    <property type="project" value="UniProtKB-KW"/>
</dbReference>
<keyword evidence="5" id="KW-0133">Cell shape</keyword>
<evidence type="ECO:0000256" key="4">
    <source>
        <dbReference type="ARBA" id="ARBA00022679"/>
    </source>
</evidence>
<keyword evidence="1" id="KW-1003">Cell membrane</keyword>
<keyword evidence="6" id="KW-0573">Peptidoglycan synthesis</keyword>
<dbReference type="GO" id="GO:0005975">
    <property type="term" value="P:carbohydrate metabolic process"/>
    <property type="evidence" value="ECO:0007669"/>
    <property type="project" value="InterPro"/>
</dbReference>
<comment type="caution">
    <text evidence="12">The sequence shown here is derived from an EMBL/GenBank/DDBJ whole genome shotgun (WGS) entry which is preliminary data.</text>
</comment>
<dbReference type="GO" id="GO:0051301">
    <property type="term" value="P:cell division"/>
    <property type="evidence" value="ECO:0007669"/>
    <property type="project" value="UniProtKB-KW"/>
</dbReference>
<feature type="domain" description="Glycosyltransferase family 28 N-terminal" evidence="10">
    <location>
        <begin position="3"/>
        <end position="139"/>
    </location>
</feature>
<evidence type="ECO:0000256" key="3">
    <source>
        <dbReference type="ARBA" id="ARBA00022676"/>
    </source>
</evidence>
<proteinExistence type="inferred from homology"/>
<dbReference type="PANTHER" id="PTHR21015:SF22">
    <property type="entry name" value="GLYCOSYLTRANSFERASE"/>
    <property type="match status" value="1"/>
</dbReference>
<dbReference type="InterPro" id="IPR007235">
    <property type="entry name" value="Glyco_trans_28_C"/>
</dbReference>
<keyword evidence="4" id="KW-0808">Transferase</keyword>
<keyword evidence="3" id="KW-0328">Glycosyltransferase</keyword>
<dbReference type="CDD" id="cd03785">
    <property type="entry name" value="GT28_MurG"/>
    <property type="match status" value="1"/>
</dbReference>
<evidence type="ECO:0000259" key="10">
    <source>
        <dbReference type="Pfam" id="PF03033"/>
    </source>
</evidence>
<keyword evidence="7" id="KW-0472">Membrane</keyword>
<evidence type="ECO:0000256" key="1">
    <source>
        <dbReference type="ARBA" id="ARBA00022475"/>
    </source>
</evidence>
<gene>
    <name evidence="12" type="ORF">GM50_17300</name>
</gene>
<keyword evidence="2" id="KW-0132">Cell division</keyword>
<reference evidence="12" key="1">
    <citation type="submission" date="2014-05" db="EMBL/GenBank/DDBJ databases">
        <title>Key roles for freshwater Actinobacteria revealed by deep metagenomic sequencing.</title>
        <authorList>
            <person name="Ghai R."/>
            <person name="Mizuno C.M."/>
            <person name="Picazo A."/>
            <person name="Camacho A."/>
            <person name="Rodriguez-Valera F."/>
        </authorList>
    </citation>
    <scope>NUCLEOTIDE SEQUENCE</scope>
</reference>
<evidence type="ECO:0000259" key="11">
    <source>
        <dbReference type="Pfam" id="PF04101"/>
    </source>
</evidence>
<dbReference type="InterPro" id="IPR004276">
    <property type="entry name" value="GlycoTrans_28_N"/>
</dbReference>
<evidence type="ECO:0000256" key="9">
    <source>
        <dbReference type="ARBA" id="ARBA00023316"/>
    </source>
</evidence>
<dbReference type="GO" id="GO:0009252">
    <property type="term" value="P:peptidoglycan biosynthetic process"/>
    <property type="evidence" value="ECO:0007669"/>
    <property type="project" value="UniProtKB-KW"/>
</dbReference>
<evidence type="ECO:0000256" key="6">
    <source>
        <dbReference type="ARBA" id="ARBA00022984"/>
    </source>
</evidence>
<feature type="domain" description="Glycosyl transferase family 28 C-terminal" evidence="11">
    <location>
        <begin position="195"/>
        <end position="331"/>
    </location>
</feature>
<evidence type="ECO:0000256" key="2">
    <source>
        <dbReference type="ARBA" id="ARBA00022618"/>
    </source>
</evidence>
<name>A0A094QLL4_9ZZZZ</name>